<evidence type="ECO:0000313" key="3">
    <source>
        <dbReference type="Proteomes" id="UP001501083"/>
    </source>
</evidence>
<evidence type="ECO:0000259" key="1">
    <source>
        <dbReference type="Pfam" id="PF18734"/>
    </source>
</evidence>
<dbReference type="Proteomes" id="UP001501083">
    <property type="component" value="Unassembled WGS sequence"/>
</dbReference>
<keyword evidence="3" id="KW-1185">Reference proteome</keyword>
<comment type="caution">
    <text evidence="2">The sequence shown here is derived from an EMBL/GenBank/DDBJ whole genome shotgun (WGS) entry which is preliminary data.</text>
</comment>
<evidence type="ECO:0000313" key="2">
    <source>
        <dbReference type="EMBL" id="GAA5072264.1"/>
    </source>
</evidence>
<protein>
    <recommendedName>
        <fullName evidence="1">HEPN AbiU2-like domain-containing protein</fullName>
    </recommendedName>
</protein>
<gene>
    <name evidence="2" type="ORF">GCM10025759_12010</name>
</gene>
<organism evidence="2 3">
    <name type="scientific">Lysobacter panacisoli</name>
    <dbReference type="NCBI Taxonomy" id="1255263"/>
    <lineage>
        <taxon>Bacteria</taxon>
        <taxon>Pseudomonadati</taxon>
        <taxon>Pseudomonadota</taxon>
        <taxon>Gammaproteobacteria</taxon>
        <taxon>Lysobacterales</taxon>
        <taxon>Lysobacteraceae</taxon>
        <taxon>Lysobacter</taxon>
    </lineage>
</organism>
<dbReference type="Pfam" id="PF18734">
    <property type="entry name" value="HEPN_AbiU2"/>
    <property type="match status" value="1"/>
</dbReference>
<proteinExistence type="predicted"/>
<dbReference type="EMBL" id="BAABKY010000002">
    <property type="protein sequence ID" value="GAA5072264.1"/>
    <property type="molecule type" value="Genomic_DNA"/>
</dbReference>
<accession>A0ABP9LAI3</accession>
<dbReference type="InterPro" id="IPR040704">
    <property type="entry name" value="HEPN_AbiU2"/>
</dbReference>
<sequence>MKVSALVVSEFCALCDWAYQACQLHRSFFDDNPDVDRVTGSRFGYGFGVLSGFTLEYSLLQIVKLHDKSSVAGRENLTVDYILNYGEWAPGTLAELERLATQLRSFASNLRHVRNKALSHNDLPSILEGGVIGGFEGNEDVIYFENLGRFADIISREIRGAGFAFNPFIGAHFKMMASALAHAVDA</sequence>
<name>A0ABP9LAI3_9GAMM</name>
<reference evidence="3" key="1">
    <citation type="journal article" date="2019" name="Int. J. Syst. Evol. Microbiol.">
        <title>The Global Catalogue of Microorganisms (GCM) 10K type strain sequencing project: providing services to taxonomists for standard genome sequencing and annotation.</title>
        <authorList>
            <consortium name="The Broad Institute Genomics Platform"/>
            <consortium name="The Broad Institute Genome Sequencing Center for Infectious Disease"/>
            <person name="Wu L."/>
            <person name="Ma J."/>
        </authorList>
    </citation>
    <scope>NUCLEOTIDE SEQUENCE [LARGE SCALE GENOMIC DNA]</scope>
    <source>
        <strain evidence="3">JCM 19212</strain>
    </source>
</reference>
<feature type="domain" description="HEPN AbiU2-like" evidence="1">
    <location>
        <begin position="14"/>
        <end position="169"/>
    </location>
</feature>
<dbReference type="RefSeq" id="WP_158986998.1">
    <property type="nucleotide sequence ID" value="NZ_BAABKY010000002.1"/>
</dbReference>